<proteinExistence type="predicted"/>
<dbReference type="InterPro" id="IPR007219">
    <property type="entry name" value="XnlR_reg_dom"/>
</dbReference>
<feature type="region of interest" description="Disordered" evidence="6">
    <location>
        <begin position="610"/>
        <end position="629"/>
    </location>
</feature>
<keyword evidence="3" id="KW-0805">Transcription regulation</keyword>
<name>A0A1V8T5H9_9PEZI</name>
<gene>
    <name evidence="8" type="ORF">B0A48_08460</name>
</gene>
<evidence type="ECO:0000256" key="2">
    <source>
        <dbReference type="ARBA" id="ARBA00022833"/>
    </source>
</evidence>
<accession>A0A1V8T5H9</accession>
<reference evidence="9" key="1">
    <citation type="submission" date="2017-03" db="EMBL/GenBank/DDBJ databases">
        <title>Genomes of endolithic fungi from Antarctica.</title>
        <authorList>
            <person name="Coleine C."/>
            <person name="Masonjones S."/>
            <person name="Stajich J.E."/>
        </authorList>
    </citation>
    <scope>NUCLEOTIDE SEQUENCE [LARGE SCALE GENOMIC DNA]</scope>
    <source>
        <strain evidence="9">CCFEE 5527</strain>
    </source>
</reference>
<dbReference type="EMBL" id="NAJO01000016">
    <property type="protein sequence ID" value="OQO06673.1"/>
    <property type="molecule type" value="Genomic_DNA"/>
</dbReference>
<dbReference type="GO" id="GO:0006351">
    <property type="term" value="P:DNA-templated transcription"/>
    <property type="evidence" value="ECO:0007669"/>
    <property type="project" value="InterPro"/>
</dbReference>
<evidence type="ECO:0000256" key="3">
    <source>
        <dbReference type="ARBA" id="ARBA00023015"/>
    </source>
</evidence>
<dbReference type="InParanoid" id="A0A1V8T5H9"/>
<feature type="region of interest" description="Disordered" evidence="6">
    <location>
        <begin position="95"/>
        <end position="123"/>
    </location>
</feature>
<evidence type="ECO:0000256" key="6">
    <source>
        <dbReference type="SAM" id="MobiDB-lite"/>
    </source>
</evidence>
<evidence type="ECO:0000313" key="9">
    <source>
        <dbReference type="Proteomes" id="UP000192596"/>
    </source>
</evidence>
<keyword evidence="9" id="KW-1185">Reference proteome</keyword>
<dbReference type="OrthoDB" id="40579at2759"/>
<sequence>MGFASQAPTDLTIMAASTIPLASPDDWDAAFNSAFPAFFESIMVPNQTWVGGDDVMVPPELSAMIPEQEDWIGSSSIFDIDFSLAIDKAMDPLPSAVPMRTDEVDTNGKEQQRTMKPNESARQRHSIFLEDSPWLWMPGSGSNAFSEHNRIQVDERSMNLAASPHTPHAPSVAIPDDLSSQSRDRIFQLVIKTANSKISVPTFPSNECLELLLKVGITKRLETDAWIHPYTFSSDKTRTDLLVALIAAGCVCFGDPSISRTGLVLLEIARVALASASEEDNSSVRDLQYLQASMIWLDVCGFCGYKRKMEIAESNLQPVITALRRFGKLDKVAYEEISPSASDSTEVTEALWRRWAQQESFKRLVYHLFEHDMLMTIARHRQCLISYAELTVPLPASRDLWLAPSAESWRALYLENMSRASDTRASSVSLRSLLSTNDMVQFLPRNIDRTLAATTFLYGIAAQIWEYNQQATVLKAEQANGGDPSNTLWLQARQHSLSQKLRDFEPSLANLPATTRLIHAFLMMILNIDIDTVMRFAGKCGELEAHRAYHDLQVWVKGKSARVAVWHAAQAMRAAKAVPPFQLRGADSFVTYHAVMVLWTYGMLCRDSARRTGTNTPTSSHRRSSPPGLLRTHSVKQVVLDDIKDESTDVFVHTGDGRPCMRFPDGRICELRNPSSVLAVGSAILQANCPTETRDGMPQLIKSLCTLMDDLGNLR</sequence>
<evidence type="ECO:0000256" key="1">
    <source>
        <dbReference type="ARBA" id="ARBA00022723"/>
    </source>
</evidence>
<dbReference type="PANTHER" id="PTHR47660">
    <property type="entry name" value="TRANSCRIPTION FACTOR WITH C2H2 AND ZN(2)-CYS(6) DNA BINDING DOMAIN (EUROFUNG)-RELATED-RELATED"/>
    <property type="match status" value="1"/>
</dbReference>
<keyword evidence="4" id="KW-0804">Transcription</keyword>
<keyword evidence="5" id="KW-0539">Nucleus</keyword>
<evidence type="ECO:0000256" key="4">
    <source>
        <dbReference type="ARBA" id="ARBA00023163"/>
    </source>
</evidence>
<protein>
    <recommendedName>
        <fullName evidence="7">Xylanolytic transcriptional activator regulatory domain-containing protein</fullName>
    </recommendedName>
</protein>
<dbReference type="GO" id="GO:0003677">
    <property type="term" value="F:DNA binding"/>
    <property type="evidence" value="ECO:0007669"/>
    <property type="project" value="InterPro"/>
</dbReference>
<dbReference type="Proteomes" id="UP000192596">
    <property type="component" value="Unassembled WGS sequence"/>
</dbReference>
<dbReference type="GO" id="GO:0008270">
    <property type="term" value="F:zinc ion binding"/>
    <property type="evidence" value="ECO:0007669"/>
    <property type="project" value="InterPro"/>
</dbReference>
<evidence type="ECO:0000313" key="8">
    <source>
        <dbReference type="EMBL" id="OQO06673.1"/>
    </source>
</evidence>
<feature type="domain" description="Xylanolytic transcriptional activator regulatory" evidence="7">
    <location>
        <begin position="227"/>
        <end position="472"/>
    </location>
</feature>
<feature type="compositionally biased region" description="Basic and acidic residues" evidence="6">
    <location>
        <begin position="100"/>
        <end position="113"/>
    </location>
</feature>
<keyword evidence="2" id="KW-0862">Zinc</keyword>
<dbReference type="Pfam" id="PF04082">
    <property type="entry name" value="Fungal_trans"/>
    <property type="match status" value="1"/>
</dbReference>
<comment type="caution">
    <text evidence="8">The sequence shown here is derived from an EMBL/GenBank/DDBJ whole genome shotgun (WGS) entry which is preliminary data.</text>
</comment>
<evidence type="ECO:0000256" key="5">
    <source>
        <dbReference type="ARBA" id="ARBA00023242"/>
    </source>
</evidence>
<keyword evidence="1" id="KW-0479">Metal-binding</keyword>
<dbReference type="STRING" id="1507870.A0A1V8T5H9"/>
<evidence type="ECO:0000259" key="7">
    <source>
        <dbReference type="Pfam" id="PF04082"/>
    </source>
</evidence>
<dbReference type="PANTHER" id="PTHR47660:SF8">
    <property type="entry name" value="TRANSCRIPTION FACTOR WITH C2H2 AND ZN(2)-CYS(6) DNA BINDING DOMAIN (EUROFUNG)"/>
    <property type="match status" value="1"/>
</dbReference>
<dbReference type="AlphaFoldDB" id="A0A1V8T5H9"/>
<organism evidence="8 9">
    <name type="scientific">Cryoendolithus antarcticus</name>
    <dbReference type="NCBI Taxonomy" id="1507870"/>
    <lineage>
        <taxon>Eukaryota</taxon>
        <taxon>Fungi</taxon>
        <taxon>Dikarya</taxon>
        <taxon>Ascomycota</taxon>
        <taxon>Pezizomycotina</taxon>
        <taxon>Dothideomycetes</taxon>
        <taxon>Dothideomycetidae</taxon>
        <taxon>Cladosporiales</taxon>
        <taxon>Cladosporiaceae</taxon>
        <taxon>Cryoendolithus</taxon>
    </lineage>
</organism>